<keyword evidence="7 11" id="KW-1133">Transmembrane helix</keyword>
<evidence type="ECO:0000256" key="6">
    <source>
        <dbReference type="ARBA" id="ARBA00022847"/>
    </source>
</evidence>
<evidence type="ECO:0000256" key="5">
    <source>
        <dbReference type="ARBA" id="ARBA00022692"/>
    </source>
</evidence>
<comment type="subcellular location">
    <subcellularLocation>
        <location evidence="1">Cell membrane</location>
        <topology evidence="1">Multi-pass membrane protein</topology>
    </subcellularLocation>
</comment>
<name>A0ABQ7FS21_9ACTN</name>
<keyword evidence="4" id="KW-1003">Cell membrane</keyword>
<keyword evidence="5 11" id="KW-0812">Transmembrane</keyword>
<evidence type="ECO:0000256" key="10">
    <source>
        <dbReference type="SAM" id="MobiDB-lite"/>
    </source>
</evidence>
<keyword evidence="6" id="KW-0769">Symport</keyword>
<evidence type="ECO:0000256" key="3">
    <source>
        <dbReference type="ARBA" id="ARBA00022448"/>
    </source>
</evidence>
<feature type="transmembrane region" description="Helical" evidence="11">
    <location>
        <begin position="342"/>
        <end position="370"/>
    </location>
</feature>
<comment type="similarity">
    <text evidence="2 9">Belongs to the sodium:solute symporter (SSF) (TC 2.A.21) family.</text>
</comment>
<feature type="transmembrane region" description="Helical" evidence="11">
    <location>
        <begin position="391"/>
        <end position="409"/>
    </location>
</feature>
<dbReference type="InterPro" id="IPR038377">
    <property type="entry name" value="Na/Glc_symporter_sf"/>
</dbReference>
<protein>
    <submittedName>
        <fullName evidence="12">Cation acetate symporter</fullName>
    </submittedName>
</protein>
<gene>
    <name evidence="12" type="ORF">GCU69_02340</name>
</gene>
<feature type="transmembrane region" description="Helical" evidence="11">
    <location>
        <begin position="67"/>
        <end position="90"/>
    </location>
</feature>
<feature type="transmembrane region" description="Helical" evidence="11">
    <location>
        <begin position="445"/>
        <end position="463"/>
    </location>
</feature>
<dbReference type="PROSITE" id="PS50283">
    <property type="entry name" value="NA_SOLUT_SYMP_3"/>
    <property type="match status" value="1"/>
</dbReference>
<feature type="transmembrane region" description="Helical" evidence="11">
    <location>
        <begin position="162"/>
        <end position="183"/>
    </location>
</feature>
<dbReference type="PANTHER" id="PTHR48086:SF6">
    <property type="entry name" value="CATION_ACETATE SYMPORTER ACTP"/>
    <property type="match status" value="1"/>
</dbReference>
<keyword evidence="13" id="KW-1185">Reference proteome</keyword>
<evidence type="ECO:0000313" key="13">
    <source>
        <dbReference type="Proteomes" id="UP000621266"/>
    </source>
</evidence>
<feature type="transmembrane region" description="Helical" evidence="11">
    <location>
        <begin position="12"/>
        <end position="30"/>
    </location>
</feature>
<feature type="transmembrane region" description="Helical" evidence="11">
    <location>
        <begin position="483"/>
        <end position="502"/>
    </location>
</feature>
<dbReference type="InterPro" id="IPR001734">
    <property type="entry name" value="Na/solute_symporter"/>
</dbReference>
<evidence type="ECO:0000256" key="7">
    <source>
        <dbReference type="ARBA" id="ARBA00022989"/>
    </source>
</evidence>
<feature type="region of interest" description="Disordered" evidence="10">
    <location>
        <begin position="507"/>
        <end position="526"/>
    </location>
</feature>
<dbReference type="Proteomes" id="UP000621266">
    <property type="component" value="Unassembled WGS sequence"/>
</dbReference>
<dbReference type="EMBL" id="WHPN01000043">
    <property type="protein sequence ID" value="KAF4410734.1"/>
    <property type="molecule type" value="Genomic_DNA"/>
</dbReference>
<evidence type="ECO:0000256" key="2">
    <source>
        <dbReference type="ARBA" id="ARBA00006434"/>
    </source>
</evidence>
<dbReference type="InterPro" id="IPR050277">
    <property type="entry name" value="Sodium:Solute_Symporter"/>
</dbReference>
<evidence type="ECO:0000256" key="11">
    <source>
        <dbReference type="SAM" id="Phobius"/>
    </source>
</evidence>
<dbReference type="Gene3D" id="1.20.1730.10">
    <property type="entry name" value="Sodium/glucose cotransporter"/>
    <property type="match status" value="1"/>
</dbReference>
<evidence type="ECO:0000256" key="4">
    <source>
        <dbReference type="ARBA" id="ARBA00022475"/>
    </source>
</evidence>
<comment type="caution">
    <text evidence="12">The sequence shown here is derived from an EMBL/GenBank/DDBJ whole genome shotgun (WGS) entry which is preliminary data.</text>
</comment>
<evidence type="ECO:0000313" key="12">
    <source>
        <dbReference type="EMBL" id="KAF4410734.1"/>
    </source>
</evidence>
<feature type="transmembrane region" description="Helical" evidence="11">
    <location>
        <begin position="127"/>
        <end position="147"/>
    </location>
</feature>
<feature type="transmembrane region" description="Helical" evidence="11">
    <location>
        <begin position="286"/>
        <end position="309"/>
    </location>
</feature>
<evidence type="ECO:0000256" key="8">
    <source>
        <dbReference type="ARBA" id="ARBA00023136"/>
    </source>
</evidence>
<keyword evidence="8 11" id="KW-0472">Membrane</keyword>
<evidence type="ECO:0000256" key="9">
    <source>
        <dbReference type="RuleBase" id="RU362091"/>
    </source>
</evidence>
<proteinExistence type="inferred from homology"/>
<sequence>MIADLLQDRSAAIFLFLVSVIACLLLSMWASPDLGDSPEEFYSKGAYYGPLRTGLALTGDFISAAGVLYITGIVAVAGFDGVVMVIATALSPLMLRLWLAAKLPEARGWSLGDVFSHRLPAVPARRAAAFAALIVSVPLLIAQLGPMGEITAALMGLPGTNGAIACTVVLGVLILSCAAIGGARGADVLQIGKAMAFLVLAPLLALLVLAHFGWDVGRLTDEAARGSGAEDSYFSFGHLFGGGATGAVDMTSMAVTVVLGAAFLPHMISRLTSSAGPREGRAAGRWTTGAVAMMLFAALFLGYGIQALIGAAGLEAAGPRGGNNLLLLAGALDGSEPGDPGFLLTFISCASFLTVMASASVLLLTGSAALSHDLRRARQERNESSRRAHPHTALVVVGAVSITLAVLGHSANPQFWLVLSYTVAASAVLPALCLSLLWKRFMVTGLHWAVYGGTAVTAVLLFFSPGVSGAPDALFPQLDWQVFPLHVPGLVSIPAGFLFAVAGSRTGRPVHRQEPPAAPERVPAGL</sequence>
<dbReference type="RefSeq" id="WP_156204983.1">
    <property type="nucleotide sequence ID" value="NZ_WHPN01000043.1"/>
</dbReference>
<accession>A0ABQ7FS21</accession>
<evidence type="ECO:0000256" key="1">
    <source>
        <dbReference type="ARBA" id="ARBA00004651"/>
    </source>
</evidence>
<feature type="transmembrane region" description="Helical" evidence="11">
    <location>
        <begin position="195"/>
        <end position="214"/>
    </location>
</feature>
<dbReference type="Pfam" id="PF00474">
    <property type="entry name" value="SSF"/>
    <property type="match status" value="1"/>
</dbReference>
<dbReference type="PANTHER" id="PTHR48086">
    <property type="entry name" value="SODIUM/PROLINE SYMPORTER-RELATED"/>
    <property type="match status" value="1"/>
</dbReference>
<feature type="transmembrane region" description="Helical" evidence="11">
    <location>
        <begin position="234"/>
        <end position="265"/>
    </location>
</feature>
<keyword evidence="3" id="KW-0813">Transport</keyword>
<feature type="transmembrane region" description="Helical" evidence="11">
    <location>
        <begin position="415"/>
        <end position="438"/>
    </location>
</feature>
<organism evidence="12 13">
    <name type="scientific">Streptomyces lycii</name>
    <dbReference type="NCBI Taxonomy" id="2654337"/>
    <lineage>
        <taxon>Bacteria</taxon>
        <taxon>Bacillati</taxon>
        <taxon>Actinomycetota</taxon>
        <taxon>Actinomycetes</taxon>
        <taxon>Kitasatosporales</taxon>
        <taxon>Streptomycetaceae</taxon>
        <taxon>Streptomyces</taxon>
    </lineage>
</organism>
<reference evidence="12 13" key="1">
    <citation type="submission" date="2019-10" db="EMBL/GenBank/DDBJ databases">
        <title>Streptomyces tenebrisbrunneis sp.nov., an endogenous actinomycete isolated from of Lycium ruthenicum.</title>
        <authorList>
            <person name="Ma L."/>
        </authorList>
    </citation>
    <scope>NUCLEOTIDE SEQUENCE [LARGE SCALE GENOMIC DNA]</scope>
    <source>
        <strain evidence="12 13">TRM 66187</strain>
    </source>
</reference>